<evidence type="ECO:0000256" key="11">
    <source>
        <dbReference type="ARBA" id="ARBA00046380"/>
    </source>
</evidence>
<feature type="binding site" evidence="12">
    <location>
        <position position="769"/>
    </location>
    <ligand>
        <name>Mg(2+)</name>
        <dbReference type="ChEBI" id="CHEBI:18420"/>
        <label>2</label>
    </ligand>
</feature>
<dbReference type="NCBIfam" id="TIGR01865">
    <property type="entry name" value="cas_Csn1"/>
    <property type="match status" value="1"/>
</dbReference>
<dbReference type="GO" id="GO:0003723">
    <property type="term" value="F:RNA binding"/>
    <property type="evidence" value="ECO:0007669"/>
    <property type="project" value="UniProtKB-UniRule"/>
</dbReference>
<evidence type="ECO:0000256" key="1">
    <source>
        <dbReference type="ARBA" id="ARBA00001946"/>
    </source>
</evidence>
<keyword evidence="2 12" id="KW-0540">Nuclease</keyword>
<dbReference type="GO" id="GO:0043571">
    <property type="term" value="P:maintenance of CRISPR repeat elements"/>
    <property type="evidence" value="ECO:0007669"/>
    <property type="project" value="UniProtKB-UniRule"/>
</dbReference>
<feature type="binding site" evidence="12">
    <location>
        <position position="542"/>
    </location>
    <ligand>
        <name>Mg(2+)</name>
        <dbReference type="ChEBI" id="CHEBI:18420"/>
        <label>1</label>
    </ligand>
</feature>
<dbReference type="PROSITE" id="PS51749">
    <property type="entry name" value="HNH_CAS9"/>
    <property type="match status" value="1"/>
</dbReference>
<comment type="subunit">
    <text evidence="11 12">Monomer. Binds crRNA and tracrRNA.</text>
</comment>
<dbReference type="RefSeq" id="WP_130234171.1">
    <property type="nucleotide sequence ID" value="NZ_BMEF01000022.1"/>
</dbReference>
<keyword evidence="10" id="KW-0464">Manganese</keyword>
<dbReference type="Gene3D" id="3.30.420.10">
    <property type="entry name" value="Ribonuclease H-like superfamily/Ribonuclease H"/>
    <property type="match status" value="3"/>
</dbReference>
<evidence type="ECO:0000256" key="7">
    <source>
        <dbReference type="ARBA" id="ARBA00022884"/>
    </source>
</evidence>
<evidence type="ECO:0000313" key="14">
    <source>
        <dbReference type="Proteomes" id="UP000322726"/>
    </source>
</evidence>
<comment type="function">
    <text evidence="12">CRISPR (clustered regularly interspaced short palindromic repeat) is an adaptive immune system that provides protection against mobile genetic elements (viruses, transposable elements and conjugative plasmids). CRISPR clusters contain spacers, sequences complementary to antecedent mobile elements, and target invading nucleic acids. CRISPR clusters are transcribed and processed into CRISPR RNA (crRNA). In type II CRISPR systems correct processing of pre-crRNA requires a trans-encoded small RNA (tracrRNA), endogenous ribonuclease 3 (rnc) and this protein. The tracrRNA serves as a guide for ribonuclease 3-aided processing of pre-crRNA. Subsequently Cas9/crRNA/tracrRNA endonucleolytically cleaves linear or circular dsDNA target complementary to the spacer; Cas9 is inactive in the absence of the 2 guide RNAs (gRNA). Cas9 recognizes the protospacer adjacent motif (PAM) in the CRISPR repeat sequences to help distinguish self versus nonself, as targets within the bacterial CRISPR locus do not have PAMs. PAM recognition is also required for catalytic activity.</text>
</comment>
<reference evidence="13" key="1">
    <citation type="submission" date="2019-09" db="EMBL/GenBank/DDBJ databases">
        <title>Complete genome sequencing of four Arcobacter species reveals a diverse suite of mobile elements.</title>
        <authorList>
            <person name="Miller W.G."/>
            <person name="Yee E."/>
            <person name="Bono J.L."/>
        </authorList>
    </citation>
    <scope>NUCLEOTIDE SEQUENCE [LARGE SCALE GENOMIC DNA]</scope>
    <source>
        <strain evidence="13">LMG 26638</strain>
    </source>
</reference>
<dbReference type="InterPro" id="IPR041383">
    <property type="entry name" value="RuvC_III"/>
</dbReference>
<dbReference type="InterPro" id="IPR003615">
    <property type="entry name" value="HNH_nuc"/>
</dbReference>
<keyword evidence="8 12" id="KW-0051">Antiviral defense</keyword>
<feature type="binding site" evidence="12">
    <location>
        <position position="538"/>
    </location>
    <ligand>
        <name>Mg(2+)</name>
        <dbReference type="ChEBI" id="CHEBI:18420"/>
        <label>1</label>
    </ligand>
</feature>
<keyword evidence="9 12" id="KW-0238">DNA-binding</keyword>
<feature type="active site" description="For RuvC-like nuclease domain" evidence="12">
    <location>
        <position position="8"/>
    </location>
</feature>
<dbReference type="Pfam" id="PF13395">
    <property type="entry name" value="HNH_4"/>
    <property type="match status" value="1"/>
</dbReference>
<keyword evidence="3 12" id="KW-0479">Metal-binding</keyword>
<evidence type="ECO:0000256" key="8">
    <source>
        <dbReference type="ARBA" id="ARBA00023118"/>
    </source>
</evidence>
<reference evidence="13" key="2">
    <citation type="submission" date="2019-09" db="EMBL/GenBank/DDBJ databases">
        <title>Taxonomic note: a critical rebuttal of the proposed division of the genus Arcobacter into six genera, emended descriptions of Arcobacter anaerophilus and the genus Arcobacter, and an assessment of genus-level boundaries for Epsilonproteobacteria using in silico genomic comparator tools.</title>
        <authorList>
            <person name="On S.L.W."/>
            <person name="Miller W.G."/>
            <person name="Biggs P."/>
            <person name="Cornelius A."/>
            <person name="Vandamme P."/>
        </authorList>
    </citation>
    <scope>NUCLEOTIDE SEQUENCE [LARGE SCALE GENOMIC DNA]</scope>
    <source>
        <strain evidence="13">LMG 26638</strain>
    </source>
</reference>
<dbReference type="EC" id="3.1.-.-" evidence="12"/>
<dbReference type="EMBL" id="CP035928">
    <property type="protein sequence ID" value="QEP35274.1"/>
    <property type="molecule type" value="Genomic_DNA"/>
</dbReference>
<dbReference type="InterPro" id="IPR028629">
    <property type="entry name" value="Cas9"/>
</dbReference>
<dbReference type="AlphaFoldDB" id="A0A5C2HEM7"/>
<keyword evidence="4 12" id="KW-0255">Endonuclease</keyword>
<dbReference type="Proteomes" id="UP000322726">
    <property type="component" value="Chromosome"/>
</dbReference>
<dbReference type="GO" id="GO:0003677">
    <property type="term" value="F:DNA binding"/>
    <property type="evidence" value="ECO:0007669"/>
    <property type="project" value="UniProtKB-UniRule"/>
</dbReference>
<evidence type="ECO:0000313" key="13">
    <source>
        <dbReference type="EMBL" id="QEP35274.1"/>
    </source>
</evidence>
<evidence type="ECO:0000256" key="4">
    <source>
        <dbReference type="ARBA" id="ARBA00022759"/>
    </source>
</evidence>
<keyword evidence="6 12" id="KW-0460">Magnesium</keyword>
<keyword evidence="7 12" id="KW-0694">RNA-binding</keyword>
<comment type="similarity">
    <text evidence="12">Belongs to the CRISPR-associated Cas9 family.</text>
</comment>
<dbReference type="GO" id="GO:0046872">
    <property type="term" value="F:metal ion binding"/>
    <property type="evidence" value="ECO:0007669"/>
    <property type="project" value="UniProtKB-UniRule"/>
</dbReference>
<dbReference type="GO" id="GO:0016787">
    <property type="term" value="F:hydrolase activity"/>
    <property type="evidence" value="ECO:0007669"/>
    <property type="project" value="UniProtKB-KW"/>
</dbReference>
<dbReference type="InterPro" id="IPR033114">
    <property type="entry name" value="HNH_CAS9"/>
</dbReference>
<protein>
    <recommendedName>
        <fullName evidence="12">CRISPR-associated endonuclease Cas9</fullName>
        <ecNumber evidence="12">3.1.-.-</ecNumber>
    </recommendedName>
</protein>
<evidence type="ECO:0000256" key="2">
    <source>
        <dbReference type="ARBA" id="ARBA00022722"/>
    </source>
</evidence>
<evidence type="ECO:0000256" key="5">
    <source>
        <dbReference type="ARBA" id="ARBA00022801"/>
    </source>
</evidence>
<organism evidence="13 14">
    <name type="scientific">Malaciobacter pacificus</name>
    <dbReference type="NCBI Taxonomy" id="1080223"/>
    <lineage>
        <taxon>Bacteria</taxon>
        <taxon>Pseudomonadati</taxon>
        <taxon>Campylobacterota</taxon>
        <taxon>Epsilonproteobacteria</taxon>
        <taxon>Campylobacterales</taxon>
        <taxon>Arcobacteraceae</taxon>
        <taxon>Malaciobacter</taxon>
    </lineage>
</organism>
<evidence type="ECO:0000256" key="10">
    <source>
        <dbReference type="ARBA" id="ARBA00023211"/>
    </source>
</evidence>
<dbReference type="Pfam" id="PF18541">
    <property type="entry name" value="RuvC_III"/>
    <property type="match status" value="1"/>
</dbReference>
<dbReference type="GO" id="GO:0004519">
    <property type="term" value="F:endonuclease activity"/>
    <property type="evidence" value="ECO:0007669"/>
    <property type="project" value="UniProtKB-UniRule"/>
</dbReference>
<comment type="cofactor">
    <cofactor evidence="1 12">
        <name>Mg(2+)</name>
        <dbReference type="ChEBI" id="CHEBI:18420"/>
    </cofactor>
</comment>
<name>A0A5C2HEM7_9BACT</name>
<dbReference type="HAMAP" id="MF_01480">
    <property type="entry name" value="Cas9"/>
    <property type="match status" value="1"/>
</dbReference>
<feature type="active site" description="Proton acceptor for HNH nuclease domain" evidence="12">
    <location>
        <position position="617"/>
    </location>
</feature>
<evidence type="ECO:0000256" key="12">
    <source>
        <dbReference type="HAMAP-Rule" id="MF_01480"/>
    </source>
</evidence>
<dbReference type="InterPro" id="IPR036397">
    <property type="entry name" value="RNaseH_sf"/>
</dbReference>
<proteinExistence type="inferred from homology"/>
<dbReference type="GO" id="GO:0051607">
    <property type="term" value="P:defense response to virus"/>
    <property type="evidence" value="ECO:0007669"/>
    <property type="project" value="UniProtKB-UniRule"/>
</dbReference>
<dbReference type="OrthoDB" id="9777169at2"/>
<keyword evidence="14" id="KW-1185">Reference proteome</keyword>
<comment type="domain">
    <text evidence="12">Has 2 endonuclease domains. The discontinuous RuvC-like domain cleaves the target DNA noncomplementary to crRNA while the HNH nuclease domain cleaves the target DNA complementary to crRNA.</text>
</comment>
<feature type="binding site" evidence="12">
    <location>
        <position position="542"/>
    </location>
    <ligand>
        <name>Mg(2+)</name>
        <dbReference type="ChEBI" id="CHEBI:18420"/>
        <label>2</label>
    </ligand>
</feature>
<evidence type="ECO:0000256" key="3">
    <source>
        <dbReference type="ARBA" id="ARBA00022723"/>
    </source>
</evidence>
<gene>
    <name evidence="12 13" type="primary">cas9</name>
    <name evidence="13" type="ORF">APAC_2213</name>
</gene>
<feature type="binding site" evidence="12">
    <location>
        <position position="8"/>
    </location>
    <ligand>
        <name>Mg(2+)</name>
        <dbReference type="ChEBI" id="CHEBI:18420"/>
        <label>1</label>
    </ligand>
</feature>
<evidence type="ECO:0000256" key="6">
    <source>
        <dbReference type="ARBA" id="ARBA00022842"/>
    </source>
</evidence>
<keyword evidence="5 12" id="KW-0378">Hydrolase</keyword>
<sequence>MKKVLGLDIGTNSIGFSLNEISIENGQTIFKELTSNSIIFSEYIKAEDRRAFRSSRRRNERKSRRNGIVRKLLSDFNLAKKSIVTKPIKYFNKLSKDKDPYILRQEAVNGKNLSKDDFTFSLYSIITRRGYSNQFKTEDSNDEGVINEAISQNKELYLKNELSIPSQVLLNKKFNLEKNGFTNIAIRNKKDNYNNSLDRNLWKEELEILLESQKENKELFETIEIYDSLKNKLINGVNENSKGVFEQRSLKSMEDMVGYCSFYNKFHRNPQKRVLKSHISSIELTIRQRIENSISGNLIFNDKTGEIFTPTKEQIDNTIELWLKRPPTKTINTKNIFDKTGLKNIKIETLNKQDETVLDIGIHVQLLEIFKKTDLDIFKTHKDLYSKILKKIFYFVNKEQILKEIKKIDEENLLNDETIKELSKVSKGIKDTYASFSLCFIEEILEKMKSGKNYHDSLADLGYFRKYLNMEPYSYLLPLNPSEKDLIWLEKNIENFKREHIFYQPLVSPNVKRVISILRRLINDLISQYGKIDKIIIETARELNSKTEEEQIKEAQANSRKEIKAAEKLLLSDNCELSKKNIERARLLIEQKSKCLYSGEPLTLEDALDEQKTEVEHFIPRSKIWINSYKNKILVLKKHNQDKSNTHPIAYLKSKNSWEEFTSRVKKELTNTSKIFWLTNEENINKNWEKENLEDRFLNDTRSATKIISNYLEHYLFPKQNEFGKGETNQNVIRVTGKAISELKRLWGVDKVQPKNEDDKKDRQTNYHHTIDAIIISLLNESAKKALNDFFKQNENGFKTKEILEKIKTRFPITSDGVNIVEFIKEKVKRYENNEIYICPVIKKRDNVVGFKDGNVKLYLDKEKEEFYQIDKKAIDKNLLFDNYGKDISDKEVNKKVEDLISHLDLPKQENIKNALLEYKNKLLITRENISNIKKEIIELKGALPNKKNYEDTEQTIAIKDKLFRLDELKKDNELLQNEPCFFITKKGLKQIVRNIKVKTSSASKADSLIITDKTQKDRLKRLSLDVYKELKEKDIPFVAKLNDTTLNVDLFNTSKGQVIGLNYFSSIRNNIPPKINEKKIALIKDYEDKITIQKGDILEIENLKESTKEYFIFNGGGNIAGSNNKLELKSLNRKEVKRIFMTLNKDTIARKVFINYQGDISYEEFKK</sequence>
<evidence type="ECO:0000256" key="9">
    <source>
        <dbReference type="ARBA" id="ARBA00023125"/>
    </source>
</evidence>
<dbReference type="KEGG" id="apai:APAC_2213"/>
<accession>A0A5C2HEM7</accession>
<feature type="binding site" evidence="12">
    <location>
        <position position="8"/>
    </location>
    <ligand>
        <name>Mg(2+)</name>
        <dbReference type="ChEBI" id="CHEBI:18420"/>
        <label>2</label>
    </ligand>
</feature>